<dbReference type="PANTHER" id="PTHR38009">
    <property type="entry name" value="CONSERVED HYPOTHETICAL PHAGE TAIL PROTEIN"/>
    <property type="match status" value="1"/>
</dbReference>
<dbReference type="Pfam" id="PF06841">
    <property type="entry name" value="Phage_T4_gp19"/>
    <property type="match status" value="1"/>
</dbReference>
<dbReference type="EMBL" id="CP014476">
    <property type="protein sequence ID" value="AMK76246.1"/>
    <property type="molecule type" value="Genomic_DNA"/>
</dbReference>
<protein>
    <submittedName>
        <fullName evidence="1">Phage tail protein</fullName>
    </submittedName>
</protein>
<dbReference type="InterPro" id="IPR011747">
    <property type="entry name" value="CHP02241"/>
</dbReference>
<dbReference type="PANTHER" id="PTHR38009:SF1">
    <property type="entry name" value="CONSERVED HYPOTHETICAL PHAGE TAIL PROTEIN"/>
    <property type="match status" value="1"/>
</dbReference>
<dbReference type="OrthoDB" id="9799891at2"/>
<keyword evidence="2" id="KW-1185">Reference proteome</keyword>
<name>A0A126T2D1_9GAMM</name>
<reference evidence="1 2" key="1">
    <citation type="journal article" date="2015" name="Environ. Microbiol.">
        <title>Methane oxidation coupled to nitrate reduction under hypoxia by the Gammaproteobacterium Methylomonas denitrificans, sp. nov. type strain FJG1.</title>
        <authorList>
            <person name="Kits K.D."/>
            <person name="Klotz M.G."/>
            <person name="Stein L.Y."/>
        </authorList>
    </citation>
    <scope>NUCLEOTIDE SEQUENCE [LARGE SCALE GENOMIC DNA]</scope>
    <source>
        <strain evidence="1 2">FJG1</strain>
    </source>
</reference>
<sequence length="170" mass="18515">MAEVSEFVAFRFKVNLYNSDQSSLLCSGYFSEVTGFEATMEPKVINEGGHNWGEHHRSGPTKFAPIILKRGVTDINDLWSWFDITTSQANYGYRLSGEIIVFGNPSVSGGNVTDNAVLVWKLSGVLPTKFKGPDLSATASQVAIEELHLVHQGLELQRPAPAGTQGRGTT</sequence>
<dbReference type="RefSeq" id="WP_062328099.1">
    <property type="nucleotide sequence ID" value="NZ_CP014476.1"/>
</dbReference>
<gene>
    <name evidence="1" type="ORF">JT25_007030</name>
</gene>
<organism evidence="1 2">
    <name type="scientific">Methylomonas denitrificans</name>
    <dbReference type="NCBI Taxonomy" id="1538553"/>
    <lineage>
        <taxon>Bacteria</taxon>
        <taxon>Pseudomonadati</taxon>
        <taxon>Pseudomonadota</taxon>
        <taxon>Gammaproteobacteria</taxon>
        <taxon>Methylococcales</taxon>
        <taxon>Methylococcaceae</taxon>
        <taxon>Methylomonas</taxon>
    </lineage>
</organism>
<dbReference type="NCBIfam" id="TIGR02241">
    <property type="entry name" value="conserved hypothetical phage tail region protein"/>
    <property type="match status" value="1"/>
</dbReference>
<dbReference type="GO" id="GO:0005198">
    <property type="term" value="F:structural molecule activity"/>
    <property type="evidence" value="ECO:0007669"/>
    <property type="project" value="InterPro"/>
</dbReference>
<dbReference type="Proteomes" id="UP000030512">
    <property type="component" value="Chromosome"/>
</dbReference>
<dbReference type="InterPro" id="IPR010667">
    <property type="entry name" value="Phage_T4_Gp19"/>
</dbReference>
<evidence type="ECO:0000313" key="2">
    <source>
        <dbReference type="Proteomes" id="UP000030512"/>
    </source>
</evidence>
<accession>A0A126T2D1</accession>
<evidence type="ECO:0000313" key="1">
    <source>
        <dbReference type="EMBL" id="AMK76246.1"/>
    </source>
</evidence>
<proteinExistence type="predicted"/>
<dbReference type="AlphaFoldDB" id="A0A126T2D1"/>
<dbReference type="STRING" id="1538553.JT25_007030"/>
<dbReference type="KEGG" id="mdn:JT25_007030"/>